<evidence type="ECO:0000259" key="2">
    <source>
        <dbReference type="PROSITE" id="PS50010"/>
    </source>
</evidence>
<dbReference type="Pfam" id="PF00621">
    <property type="entry name" value="RhoGEF"/>
    <property type="match status" value="1"/>
</dbReference>
<evidence type="ECO:0000259" key="1">
    <source>
        <dbReference type="PROSITE" id="PS50003"/>
    </source>
</evidence>
<dbReference type="InterPro" id="IPR011993">
    <property type="entry name" value="PH-like_dom_sf"/>
</dbReference>
<feature type="domain" description="DH" evidence="2">
    <location>
        <begin position="57"/>
        <end position="233"/>
    </location>
</feature>
<dbReference type="PANTHER" id="PTHR12673">
    <property type="entry name" value="FACIOGENITAL DYSPLASIA PROTEIN"/>
    <property type="match status" value="1"/>
</dbReference>
<dbReference type="PROSITE" id="PS50003">
    <property type="entry name" value="PH_DOMAIN"/>
    <property type="match status" value="1"/>
</dbReference>
<protein>
    <submittedName>
        <fullName evidence="3">FYVE, RhoGEF and PH domain-containing protein 4</fullName>
    </submittedName>
</protein>
<dbReference type="SUPFAM" id="SSF50729">
    <property type="entry name" value="PH domain-like"/>
    <property type="match status" value="1"/>
</dbReference>
<dbReference type="SMART" id="SM00325">
    <property type="entry name" value="RhoGEF"/>
    <property type="match status" value="1"/>
</dbReference>
<proteinExistence type="predicted"/>
<reference evidence="3" key="1">
    <citation type="submission" date="2017-10" db="EMBL/GenBank/DDBJ databases">
        <title>Transcriptome Assembly of Sugarcane Aphid Adults.</title>
        <authorList>
            <person name="Scully E.D."/>
            <person name="Palmer N.A."/>
            <person name="Geib S.M."/>
            <person name="Sarath G."/>
            <person name="Sattler S.E."/>
        </authorList>
    </citation>
    <scope>NUCLEOTIDE SEQUENCE</scope>
    <source>
        <tissue evidence="3">Whole body</tissue>
    </source>
</reference>
<dbReference type="PANTHER" id="PTHR12673:SF159">
    <property type="entry name" value="LD03170P"/>
    <property type="match status" value="1"/>
</dbReference>
<dbReference type="InterPro" id="IPR001849">
    <property type="entry name" value="PH_domain"/>
</dbReference>
<dbReference type="SMART" id="SM00233">
    <property type="entry name" value="PH"/>
    <property type="match status" value="1"/>
</dbReference>
<accession>A0A2H8TG52</accession>
<dbReference type="Gene3D" id="2.30.29.30">
    <property type="entry name" value="Pleckstrin-homology domain (PH domain)/Phosphotyrosine-binding domain (PTB)"/>
    <property type="match status" value="1"/>
</dbReference>
<dbReference type="InterPro" id="IPR000219">
    <property type="entry name" value="DH_dom"/>
</dbReference>
<dbReference type="GO" id="GO:0005085">
    <property type="term" value="F:guanyl-nucleotide exchange factor activity"/>
    <property type="evidence" value="ECO:0007669"/>
    <property type="project" value="InterPro"/>
</dbReference>
<dbReference type="EMBL" id="GFXV01001288">
    <property type="protein sequence ID" value="MBW13093.1"/>
    <property type="molecule type" value="Transcribed_RNA"/>
</dbReference>
<gene>
    <name evidence="3" type="primary">FGD4_0</name>
</gene>
<dbReference type="Pfam" id="PF00169">
    <property type="entry name" value="PH"/>
    <property type="match status" value="1"/>
</dbReference>
<dbReference type="Gene3D" id="1.20.900.10">
    <property type="entry name" value="Dbl homology (DH) domain"/>
    <property type="match status" value="1"/>
</dbReference>
<dbReference type="PROSITE" id="PS50010">
    <property type="entry name" value="DH_2"/>
    <property type="match status" value="1"/>
</dbReference>
<sequence length="446" mass="51154">MNEMNSFVPMTPPNHFVKELRGVLDQQNILSAKTKQKVLRDLDQHICDDNEKRIAKLRIRSIQEIYVSETNYIHQLDKLITFFKRPIEEQKLASSQVISKLFGNVETILNVNKELLVQLHPTKENIGQVFLNTAPFLKLYSVYAFNYKNVLDTLQDLPKSHPKLYRFVCTQESRPEVSAKLNSLLITPIQRIPRYLMLLRELQNYTPIEHQGYNDIKAAVEQISKVADHINNLVQEQENMSRLVSIQRSLSGCGKVNIVLPGRKLIKEGPLMKVSPEGSTSIPRYLILLSDMILYCKEWVDPEKLVCLRVLPLNKCEAKSVMYKRGLFSINCQSVEFVFYTMDAPHATCSWVEMLQQSIEKCKANSLMPVKRCGPLKLVKRKKEDNTNKSDDNCYSSPTKKMKSLNSLKDTTIVKSNQNMSYMASARNLVFSFGSTLKKLVGRNSV</sequence>
<evidence type="ECO:0000313" key="3">
    <source>
        <dbReference type="EMBL" id="MBW13093.1"/>
    </source>
</evidence>
<dbReference type="InterPro" id="IPR035899">
    <property type="entry name" value="DBL_dom_sf"/>
</dbReference>
<dbReference type="InterPro" id="IPR051092">
    <property type="entry name" value="FYVE_RhoGEF_PH"/>
</dbReference>
<feature type="domain" description="PH" evidence="1">
    <location>
        <begin position="264"/>
        <end position="360"/>
    </location>
</feature>
<dbReference type="GO" id="GO:0005737">
    <property type="term" value="C:cytoplasm"/>
    <property type="evidence" value="ECO:0007669"/>
    <property type="project" value="TreeGrafter"/>
</dbReference>
<dbReference type="AlphaFoldDB" id="A0A2H8TG52"/>
<name>A0A2H8TG52_9HEMI</name>
<dbReference type="CDD" id="cd00160">
    <property type="entry name" value="RhoGEF"/>
    <property type="match status" value="1"/>
</dbReference>
<dbReference type="SUPFAM" id="SSF48065">
    <property type="entry name" value="DBL homology domain (DH-domain)"/>
    <property type="match status" value="1"/>
</dbReference>
<dbReference type="OrthoDB" id="245697at2759"/>
<organism evidence="3">
    <name type="scientific">Melanaphis sacchari</name>
    <dbReference type="NCBI Taxonomy" id="742174"/>
    <lineage>
        <taxon>Eukaryota</taxon>
        <taxon>Metazoa</taxon>
        <taxon>Ecdysozoa</taxon>
        <taxon>Arthropoda</taxon>
        <taxon>Hexapoda</taxon>
        <taxon>Insecta</taxon>
        <taxon>Pterygota</taxon>
        <taxon>Neoptera</taxon>
        <taxon>Paraneoptera</taxon>
        <taxon>Hemiptera</taxon>
        <taxon>Sternorrhyncha</taxon>
        <taxon>Aphidomorpha</taxon>
        <taxon>Aphidoidea</taxon>
        <taxon>Aphididae</taxon>
        <taxon>Aphidini</taxon>
        <taxon>Melanaphis</taxon>
    </lineage>
</organism>